<keyword evidence="4" id="KW-1185">Reference proteome</keyword>
<name>A0A0P7A6G7_9FLAO</name>
<proteinExistence type="predicted"/>
<evidence type="ECO:0000313" key="4">
    <source>
        <dbReference type="Proteomes" id="UP000050280"/>
    </source>
</evidence>
<keyword evidence="1" id="KW-0175">Coiled coil</keyword>
<gene>
    <name evidence="3" type="ORF">I595_1990</name>
</gene>
<dbReference type="AlphaFoldDB" id="A0A0P7A6G7"/>
<comment type="caution">
    <text evidence="3">The sequence shown here is derived from an EMBL/GenBank/DDBJ whole genome shotgun (WGS) entry which is preliminary data.</text>
</comment>
<accession>A0A0P7A6G7</accession>
<dbReference type="PATRIC" id="fig|1300341.3.peg.2174"/>
<dbReference type="RefSeq" id="WP_157449706.1">
    <property type="nucleotide sequence ID" value="NZ_LDJX01000003.1"/>
</dbReference>
<dbReference type="OrthoDB" id="956918at2"/>
<organism evidence="3 4">
    <name type="scientific">Croceitalea dokdonensis DOKDO 023</name>
    <dbReference type="NCBI Taxonomy" id="1300341"/>
    <lineage>
        <taxon>Bacteria</taxon>
        <taxon>Pseudomonadati</taxon>
        <taxon>Bacteroidota</taxon>
        <taxon>Flavobacteriia</taxon>
        <taxon>Flavobacteriales</taxon>
        <taxon>Flavobacteriaceae</taxon>
        <taxon>Croceitalea</taxon>
    </lineage>
</organism>
<protein>
    <submittedName>
        <fullName evidence="3">Periplasmic protein</fullName>
    </submittedName>
</protein>
<feature type="chain" id="PRO_5006134652" evidence="2">
    <location>
        <begin position="22"/>
        <end position="145"/>
    </location>
</feature>
<keyword evidence="2" id="KW-0732">Signal</keyword>
<dbReference type="Proteomes" id="UP000050280">
    <property type="component" value="Unassembled WGS sequence"/>
</dbReference>
<evidence type="ECO:0000256" key="1">
    <source>
        <dbReference type="SAM" id="Coils"/>
    </source>
</evidence>
<evidence type="ECO:0000256" key="2">
    <source>
        <dbReference type="SAM" id="SignalP"/>
    </source>
</evidence>
<feature type="signal peptide" evidence="2">
    <location>
        <begin position="1"/>
        <end position="21"/>
    </location>
</feature>
<dbReference type="EMBL" id="LDJX01000003">
    <property type="protein sequence ID" value="KPM32338.1"/>
    <property type="molecule type" value="Genomic_DNA"/>
</dbReference>
<dbReference type="STRING" id="1300341.I595_1990"/>
<sequence length="145" mass="16662">MIKKVILLGMAVFMTGSIAMAQHGGPRGNKRGMAKDLTPAQLATLQTKKMTLALDLTAEQQSEVLRINTEDIEARQAEHEELKQMRLENDQSTNRAEAQFARQKARLDSKIARQEKLKEVLNAQQYAQWKKMNRHLERNRRQPPQ</sequence>
<evidence type="ECO:0000313" key="3">
    <source>
        <dbReference type="EMBL" id="KPM32338.1"/>
    </source>
</evidence>
<reference evidence="3 4" key="1">
    <citation type="submission" date="2015-09" db="EMBL/GenBank/DDBJ databases">
        <title>Genome sequence of the marine flavobacterium Croceitalea dokdonensis DOKDO 023 that contains proton- and sodium-pumping rhodopsins.</title>
        <authorList>
            <person name="Kwon S.-K."/>
            <person name="Lee H.K."/>
            <person name="Kwak M.-J."/>
            <person name="Kim J.F."/>
        </authorList>
    </citation>
    <scope>NUCLEOTIDE SEQUENCE [LARGE SCALE GENOMIC DNA]</scope>
    <source>
        <strain evidence="3 4">DOKDO 023</strain>
    </source>
</reference>
<feature type="coiled-coil region" evidence="1">
    <location>
        <begin position="75"/>
        <end position="124"/>
    </location>
</feature>